<gene>
    <name evidence="1" type="ORF">MM415B00664_0008</name>
</gene>
<organism evidence="1">
    <name type="scientific">viral metagenome</name>
    <dbReference type="NCBI Taxonomy" id="1070528"/>
    <lineage>
        <taxon>unclassified sequences</taxon>
        <taxon>metagenomes</taxon>
        <taxon>organismal metagenomes</taxon>
    </lineage>
</organism>
<sequence length="86" mass="9514">MSIPESKKDTMDWQMVAGLDGDGEAQELTFEDDKIKVSISGDSLAASIENYMRQSTEALEEMVIQLKVISAILTMVTEINISEEDV</sequence>
<reference evidence="1" key="1">
    <citation type="submission" date="2020-03" db="EMBL/GenBank/DDBJ databases">
        <title>The deep terrestrial virosphere.</title>
        <authorList>
            <person name="Holmfeldt K."/>
            <person name="Nilsson E."/>
            <person name="Simone D."/>
            <person name="Lopez-Fernandez M."/>
            <person name="Wu X."/>
            <person name="de Brujin I."/>
            <person name="Lundin D."/>
            <person name="Andersson A."/>
            <person name="Bertilsson S."/>
            <person name="Dopson M."/>
        </authorList>
    </citation>
    <scope>NUCLEOTIDE SEQUENCE</scope>
    <source>
        <strain evidence="1">MM415B00664</strain>
    </source>
</reference>
<name>A0A6M3J153_9ZZZZ</name>
<dbReference type="AlphaFoldDB" id="A0A6M3J153"/>
<evidence type="ECO:0000313" key="1">
    <source>
        <dbReference type="EMBL" id="QJA63017.1"/>
    </source>
</evidence>
<proteinExistence type="predicted"/>
<accession>A0A6M3J153</accession>
<dbReference type="EMBL" id="MT141488">
    <property type="protein sequence ID" value="QJA63017.1"/>
    <property type="molecule type" value="Genomic_DNA"/>
</dbReference>
<protein>
    <submittedName>
        <fullName evidence="1">Uncharacterized protein</fullName>
    </submittedName>
</protein>